<keyword evidence="4" id="KW-1185">Reference proteome</keyword>
<dbReference type="RefSeq" id="WP_075741444.1">
    <property type="nucleotide sequence ID" value="NZ_CP016076.1"/>
</dbReference>
<dbReference type="InterPro" id="IPR024344">
    <property type="entry name" value="MDMPI_metal-binding"/>
</dbReference>
<organism evidence="3 4">
    <name type="scientific">Actinoalloteichus fjordicus</name>
    <dbReference type="NCBI Taxonomy" id="1612552"/>
    <lineage>
        <taxon>Bacteria</taxon>
        <taxon>Bacillati</taxon>
        <taxon>Actinomycetota</taxon>
        <taxon>Actinomycetes</taxon>
        <taxon>Pseudonocardiales</taxon>
        <taxon>Pseudonocardiaceae</taxon>
        <taxon>Actinoalloteichus</taxon>
    </lineage>
</organism>
<dbReference type="KEGG" id="acad:UA74_18750"/>
<dbReference type="InterPro" id="IPR034660">
    <property type="entry name" value="DinB/YfiT-like"/>
</dbReference>
<dbReference type="GO" id="GO:0005886">
    <property type="term" value="C:plasma membrane"/>
    <property type="evidence" value="ECO:0007669"/>
    <property type="project" value="TreeGrafter"/>
</dbReference>
<feature type="domain" description="Mycothiol-dependent maleylpyruvate isomerase metal-binding" evidence="2">
    <location>
        <begin position="9"/>
        <end position="130"/>
    </location>
</feature>
<dbReference type="Pfam" id="PF11716">
    <property type="entry name" value="MDMPI_N"/>
    <property type="match status" value="1"/>
</dbReference>
<evidence type="ECO:0000259" key="2">
    <source>
        <dbReference type="Pfam" id="PF11716"/>
    </source>
</evidence>
<dbReference type="InterPro" id="IPR017517">
    <property type="entry name" value="Maleyloyr_isom"/>
</dbReference>
<dbReference type="NCBIfam" id="TIGR03083">
    <property type="entry name" value="maleylpyruvate isomerase family mycothiol-dependent enzyme"/>
    <property type="match status" value="1"/>
</dbReference>
<dbReference type="EMBL" id="CP016076">
    <property type="protein sequence ID" value="APU15778.1"/>
    <property type="molecule type" value="Genomic_DNA"/>
</dbReference>
<dbReference type="AlphaFoldDB" id="A0AAC9LDD1"/>
<evidence type="ECO:0000313" key="3">
    <source>
        <dbReference type="EMBL" id="APU15778.1"/>
    </source>
</evidence>
<gene>
    <name evidence="3" type="ORF">UA74_18750</name>
</gene>
<dbReference type="SUPFAM" id="SSF109854">
    <property type="entry name" value="DinB/YfiT-like putative metalloenzymes"/>
    <property type="match status" value="1"/>
</dbReference>
<dbReference type="InterPro" id="IPR010872">
    <property type="entry name" value="MDMPI_C-term_domain"/>
</dbReference>
<reference evidence="4" key="1">
    <citation type="submission" date="2016-06" db="EMBL/GenBank/DDBJ databases">
        <title>Complete genome sequence of Actinoalloteichus fjordicus DSM 46855 (=ADI127-17), type strain of the new species Actinoalloteichus fjordicus.</title>
        <authorList>
            <person name="Ruckert C."/>
            <person name="Nouioui I."/>
            <person name="Willmese J."/>
            <person name="van Wezel G."/>
            <person name="Klenk H.-P."/>
            <person name="Kalinowski J."/>
            <person name="Zotchev S.B."/>
        </authorList>
    </citation>
    <scope>NUCLEOTIDE SEQUENCE [LARGE SCALE GENOMIC DNA]</scope>
    <source>
        <strain evidence="4">ADI127-7</strain>
    </source>
</reference>
<dbReference type="PANTHER" id="PTHR40758:SF1">
    <property type="entry name" value="CONSERVED PROTEIN"/>
    <property type="match status" value="1"/>
</dbReference>
<proteinExistence type="predicted"/>
<dbReference type="Pfam" id="PF07398">
    <property type="entry name" value="MDMPI_C"/>
    <property type="match status" value="1"/>
</dbReference>
<dbReference type="Proteomes" id="UP000185511">
    <property type="component" value="Chromosome"/>
</dbReference>
<accession>A0AAC9LDD1</accession>
<dbReference type="PANTHER" id="PTHR40758">
    <property type="entry name" value="CONSERVED PROTEIN"/>
    <property type="match status" value="1"/>
</dbReference>
<evidence type="ECO:0008006" key="5">
    <source>
        <dbReference type="Google" id="ProtNLM"/>
    </source>
</evidence>
<dbReference type="GO" id="GO:0046872">
    <property type="term" value="F:metal ion binding"/>
    <property type="evidence" value="ECO:0007669"/>
    <property type="project" value="InterPro"/>
</dbReference>
<protein>
    <recommendedName>
        <fullName evidence="5">Maleylpyruvate isomerase family mycothiol-dependent enzyme</fullName>
    </recommendedName>
</protein>
<feature type="domain" description="MDMPI C-terminal" evidence="1">
    <location>
        <begin position="144"/>
        <end position="238"/>
    </location>
</feature>
<evidence type="ECO:0000259" key="1">
    <source>
        <dbReference type="Pfam" id="PF07398"/>
    </source>
</evidence>
<sequence length="247" mass="27831">MEITDYLETLRHEGRLFAEVARHTDPNAPVPGCPRWLVRDLVRHLGVVHRWATGFVAERREHPVALPEPPALADDALVPWLTEGHDRLLMTLAAAPPDLTCWTFLPAPSPLVFWATRQAYETAVHRVDVETALGRPISPMRPRFAAGGIEELLAGFHGRRRSPVRTDSPRTLRVRATDVADADWIVRLSDEPPRTERTAEESPVVDCTYEGPAAELYLVLWNRLPLETVRISGDVTLAHRWRDLTST</sequence>
<evidence type="ECO:0000313" key="4">
    <source>
        <dbReference type="Proteomes" id="UP000185511"/>
    </source>
</evidence>
<name>A0AAC9LDD1_9PSEU</name>